<organism evidence="5">
    <name type="scientific">Tanacetum cinerariifolium</name>
    <name type="common">Dalmatian daisy</name>
    <name type="synonym">Chrysanthemum cinerariifolium</name>
    <dbReference type="NCBI Taxonomy" id="118510"/>
    <lineage>
        <taxon>Eukaryota</taxon>
        <taxon>Viridiplantae</taxon>
        <taxon>Streptophyta</taxon>
        <taxon>Embryophyta</taxon>
        <taxon>Tracheophyta</taxon>
        <taxon>Spermatophyta</taxon>
        <taxon>Magnoliopsida</taxon>
        <taxon>eudicotyledons</taxon>
        <taxon>Gunneridae</taxon>
        <taxon>Pentapetalae</taxon>
        <taxon>asterids</taxon>
        <taxon>campanulids</taxon>
        <taxon>Asterales</taxon>
        <taxon>Asteraceae</taxon>
        <taxon>Asteroideae</taxon>
        <taxon>Anthemideae</taxon>
        <taxon>Anthemidinae</taxon>
        <taxon>Tanacetum</taxon>
    </lineage>
</organism>
<dbReference type="PANTHER" id="PTHR11439">
    <property type="entry name" value="GAG-POL-RELATED RETROTRANSPOSON"/>
    <property type="match status" value="1"/>
</dbReference>
<dbReference type="Pfam" id="PF13976">
    <property type="entry name" value="gag_pre-integrs"/>
    <property type="match status" value="1"/>
</dbReference>
<feature type="region of interest" description="Disordered" evidence="2">
    <location>
        <begin position="163"/>
        <end position="189"/>
    </location>
</feature>
<dbReference type="InterPro" id="IPR043502">
    <property type="entry name" value="DNA/RNA_pol_sf"/>
</dbReference>
<dbReference type="AlphaFoldDB" id="A0A699GUN3"/>
<feature type="compositionally biased region" description="Basic residues" evidence="2">
    <location>
        <begin position="170"/>
        <end position="181"/>
    </location>
</feature>
<evidence type="ECO:0000259" key="4">
    <source>
        <dbReference type="Pfam" id="PF13976"/>
    </source>
</evidence>
<name>A0A699GUN3_TANCI</name>
<evidence type="ECO:0000256" key="2">
    <source>
        <dbReference type="SAM" id="MobiDB-lite"/>
    </source>
</evidence>
<dbReference type="InterPro" id="IPR013103">
    <property type="entry name" value="RVT_2"/>
</dbReference>
<feature type="coiled-coil region" evidence="1">
    <location>
        <begin position="854"/>
        <end position="888"/>
    </location>
</feature>
<feature type="compositionally biased region" description="Basic and acidic residues" evidence="2">
    <location>
        <begin position="422"/>
        <end position="433"/>
    </location>
</feature>
<feature type="compositionally biased region" description="Low complexity" evidence="2">
    <location>
        <begin position="406"/>
        <end position="415"/>
    </location>
</feature>
<feature type="region of interest" description="Disordered" evidence="2">
    <location>
        <begin position="900"/>
        <end position="922"/>
    </location>
</feature>
<dbReference type="EMBL" id="BKCJ010062694">
    <property type="protein sequence ID" value="GEW53968.1"/>
    <property type="molecule type" value="Genomic_DNA"/>
</dbReference>
<keyword evidence="1" id="KW-0175">Coiled coil</keyword>
<feature type="region of interest" description="Disordered" evidence="2">
    <location>
        <begin position="406"/>
        <end position="438"/>
    </location>
</feature>
<feature type="domain" description="GAG-pre-integrase" evidence="4">
    <location>
        <begin position="273"/>
        <end position="323"/>
    </location>
</feature>
<evidence type="ECO:0008006" key="6">
    <source>
        <dbReference type="Google" id="ProtNLM"/>
    </source>
</evidence>
<dbReference type="PANTHER" id="PTHR11439:SF509">
    <property type="entry name" value="RNA-DIRECTED DNA POLYMERASE"/>
    <property type="match status" value="1"/>
</dbReference>
<feature type="domain" description="Reverse transcriptase Ty1/copia-type" evidence="3">
    <location>
        <begin position="564"/>
        <end position="655"/>
    </location>
</feature>
<evidence type="ECO:0000313" key="5">
    <source>
        <dbReference type="EMBL" id="GEW53968.1"/>
    </source>
</evidence>
<dbReference type="InterPro" id="IPR025724">
    <property type="entry name" value="GAG-pre-integrase_dom"/>
</dbReference>
<feature type="region of interest" description="Disordered" evidence="2">
    <location>
        <begin position="451"/>
        <end position="476"/>
    </location>
</feature>
<dbReference type="Pfam" id="PF07727">
    <property type="entry name" value="RVT_2"/>
    <property type="match status" value="1"/>
</dbReference>
<feature type="region of interest" description="Disordered" evidence="2">
    <location>
        <begin position="70"/>
        <end position="98"/>
    </location>
</feature>
<feature type="compositionally biased region" description="Polar residues" evidence="2">
    <location>
        <begin position="451"/>
        <end position="467"/>
    </location>
</feature>
<accession>A0A699GUN3</accession>
<dbReference type="SUPFAM" id="SSF56672">
    <property type="entry name" value="DNA/RNA polymerases"/>
    <property type="match status" value="1"/>
</dbReference>
<gene>
    <name evidence="5" type="ORF">Tci_225944</name>
</gene>
<sequence>MPPSPVHDRYKSGEGYHAVPLPYTGTFMLPKPDLVFYDAPTSIETVSTIFNVEPKDDTEGEPMHTQKAHSFVQTSEHVKTPRPSVKPKIPKSRGHRNSRNRKACFVCKSLTHLIKNCDYYEKKMAFVPTAVLTKSRLVPLNAARPVTTVVPHINVIRPRPVKTVANKPHSPLRRPINHRPTPKPSNFPQKVTTVKAPQVNAVKGVKGNWVWKPKWNISYLFNFEAINGGYISFGGNPKGGKITGKDTECIVLSSDLKLPDENHVLLRVPRENNMYNVDLKNIVSSGDLTCLFAKATLDESNFWHKRLGHINFKTMNKLVKGKFDGKVDEGFLVGYSVSSKAFRVFNSRTRIVQETLHINFLENQPSVAGSGPTWLFDIDTLTQSMNYQPVIAGNQPNSSVVQELESEVQVSPSSSAKRKKHDDKTKREAKGKSPVELSTRVRNLSEEFEDFSSNNTNEVNAASTTVPTVEPNSTNSTNTFSVVVPSNNVVSSNFELGGKSSYVDPSQYHDDPDMPTLEDITYSDDEADVGAEAEFSNWETNITASPIPTTRVYKDHHVTQIIDYAPFMGFMVYQMDVKRVFLYGTIEEEVYVCQPPGFEDPDYPDKVYKVVKAFYGLNQAPRAWYETLANYLLENGFQRGKIDKTLFIKRQKDDIFLVQGLQVNQKQDRIFISQDKYVAEILRKFGLTDGKSASTPINIEKPLLKDPDGEGVDVYTYRSMIGSLMYLTSSRPDIMFAVCACARFQVTPKASHLHVVKRIFRYLKGKPHLGMWYPKDSTFNLVAYSDSDYAGESLDRKSTTGTNDVVILQALIDRRKVIITEASVRQALCLDDAASVDFLPNEEIFTELARMGKVENLEQDKIAQALEITRLKQRVRKLEKKAKLKASRLTRLRKVGTAQRVKSSTDTIMDDQEDASKQGENSRIRCREDVTLEEVVTEVAMDAEDDEAEPAELTEVIKVVTTAKLMTEVVTNAAATTAATIITVALMPKANATRRRNGVVIVDLEEIATPLIIVHSEPKSKDKRKGILVEEPKPLKKQVQIEQDEAYARELEAELNANINWNEVIEHVKRKEKKDNTFMRYQALKRKPQTEAQERKNMMVYLKNMVGFKMDFFKGMSYDEIRTIFKIGEKELEEEASKVIMRKIETSKEKAAKKQKLDEEVKELKTHL</sequence>
<feature type="compositionally biased region" description="Basic residues" evidence="2">
    <location>
        <begin position="88"/>
        <end position="98"/>
    </location>
</feature>
<proteinExistence type="predicted"/>
<reference evidence="5" key="1">
    <citation type="journal article" date="2019" name="Sci. Rep.">
        <title>Draft genome of Tanacetum cinerariifolium, the natural source of mosquito coil.</title>
        <authorList>
            <person name="Yamashiro T."/>
            <person name="Shiraishi A."/>
            <person name="Satake H."/>
            <person name="Nakayama K."/>
        </authorList>
    </citation>
    <scope>NUCLEOTIDE SEQUENCE</scope>
</reference>
<evidence type="ECO:0000256" key="1">
    <source>
        <dbReference type="SAM" id="Coils"/>
    </source>
</evidence>
<evidence type="ECO:0000259" key="3">
    <source>
        <dbReference type="Pfam" id="PF07727"/>
    </source>
</evidence>
<comment type="caution">
    <text evidence="5">The sequence shown here is derived from an EMBL/GenBank/DDBJ whole genome shotgun (WGS) entry which is preliminary data.</text>
</comment>
<protein>
    <recommendedName>
        <fullName evidence="6">Reverse transcriptase Ty1/copia-type domain-containing protein</fullName>
    </recommendedName>
</protein>